<feature type="region of interest" description="Disordered" evidence="3">
    <location>
        <begin position="288"/>
        <end position="312"/>
    </location>
</feature>
<evidence type="ECO:0000313" key="4">
    <source>
        <dbReference type="EMBL" id="TRU42521.1"/>
    </source>
</evidence>
<dbReference type="Proteomes" id="UP000320293">
    <property type="component" value="Unassembled WGS sequence"/>
</dbReference>
<protein>
    <submittedName>
        <fullName evidence="4">PspA/IM30 family protein</fullName>
    </submittedName>
</protein>
<comment type="similarity">
    <text evidence="1">Belongs to the PspA/Vipp/IM30 family.</text>
</comment>
<organism evidence="4 5">
    <name type="scientific">Microcystis aeruginosa Ma_QC_Ca_00000000_S207</name>
    <dbReference type="NCBI Taxonomy" id="2486251"/>
    <lineage>
        <taxon>Bacteria</taxon>
        <taxon>Bacillati</taxon>
        <taxon>Cyanobacteriota</taxon>
        <taxon>Cyanophyceae</taxon>
        <taxon>Oscillatoriophycideae</taxon>
        <taxon>Chroococcales</taxon>
        <taxon>Microcystaceae</taxon>
        <taxon>Microcystis</taxon>
    </lineage>
</organism>
<comment type="caution">
    <text evidence="4">The sequence shown here is derived from an EMBL/GenBank/DDBJ whole genome shotgun (WGS) entry which is preliminary data.</text>
</comment>
<evidence type="ECO:0000256" key="2">
    <source>
        <dbReference type="SAM" id="Coils"/>
    </source>
</evidence>
<accession>A0A552F735</accession>
<feature type="coiled-coil region" evidence="2">
    <location>
        <begin position="201"/>
        <end position="228"/>
    </location>
</feature>
<dbReference type="Pfam" id="PF04012">
    <property type="entry name" value="PspA_IM30"/>
    <property type="match status" value="2"/>
</dbReference>
<gene>
    <name evidence="4" type="ORF">EWV91_19980</name>
</gene>
<evidence type="ECO:0000256" key="3">
    <source>
        <dbReference type="SAM" id="MobiDB-lite"/>
    </source>
</evidence>
<sequence>MDCPKHLGLCYNLSNLRSSIIEVIALQKRAEQQYSQAQAEVLKWEKRVKLSLDKGDDFLAKEALRHKKNHINTANIIKNQLENLNIQVDKLKEKLPILERKINEQTLDSIDTKINLAAFESLEEKFRPIYGELDGIEIEKKLPRLDITEIITLQKRAEQQYNEELAEILKWDRRAKLAISQVDYSLVREAFRQKENHINIANIIKSQIEQIKTQVDNLQKNLTIFKNGNNSIYRSAFQRMEAKFIELEAPSQAYGEIGGIDIIEQFAPLEAGSDVDDELALLKAEMSGGVLPGTTSNQRDLPPANTVRDSAVDAELEELRSKLKEL</sequence>
<dbReference type="EMBL" id="SFBF01000373">
    <property type="protein sequence ID" value="TRU42521.1"/>
    <property type="molecule type" value="Genomic_DNA"/>
</dbReference>
<dbReference type="PANTHER" id="PTHR31088">
    <property type="entry name" value="MEMBRANE-ASSOCIATED PROTEIN VIPP1, CHLOROPLASTIC"/>
    <property type="match status" value="1"/>
</dbReference>
<evidence type="ECO:0000313" key="5">
    <source>
        <dbReference type="Proteomes" id="UP000320293"/>
    </source>
</evidence>
<feature type="coiled-coil region" evidence="2">
    <location>
        <begin position="27"/>
        <end position="108"/>
    </location>
</feature>
<dbReference type="PANTHER" id="PTHR31088:SF6">
    <property type="entry name" value="PHAGE SHOCK PROTEIN A"/>
    <property type="match status" value="1"/>
</dbReference>
<proteinExistence type="inferred from homology"/>
<evidence type="ECO:0000256" key="1">
    <source>
        <dbReference type="ARBA" id="ARBA00043985"/>
    </source>
</evidence>
<reference evidence="4 5" key="1">
    <citation type="submission" date="2019-01" db="EMBL/GenBank/DDBJ databases">
        <title>Coherence of Microcystis species and biogeography revealed through population genomics.</title>
        <authorList>
            <person name="Perez-Carrascal O.M."/>
            <person name="Terrat Y."/>
            <person name="Giani A."/>
            <person name="Fortin N."/>
            <person name="Tromas N."/>
            <person name="Shapiro B.J."/>
        </authorList>
    </citation>
    <scope>NUCLEOTIDE SEQUENCE [LARGE SCALE GENOMIC DNA]</scope>
    <source>
        <strain evidence="4">Ma_QC_Ca_00000000_S207</strain>
    </source>
</reference>
<keyword evidence="2" id="KW-0175">Coiled coil</keyword>
<dbReference type="InterPro" id="IPR007157">
    <property type="entry name" value="PspA_VIPP1"/>
</dbReference>
<dbReference type="AlphaFoldDB" id="A0A552F735"/>
<name>A0A552F735_MICAE</name>